<dbReference type="AlphaFoldDB" id="A0A6M1RY30"/>
<sequence>MTLKRTTEKGHGGARKFRLALIALMGSTALMTPSPVHAEFRNLGDATPDTLWYQANGVSGNGRFVVGEGFDTDNEDNQYSFLYDMSTGTTYNIGQMVPSAPTIVFDVSNAGAVVGAANMADSTIRNAFRWTLDGGFENLGSFDGVSTAVDSIATAISDDGRRVAGYSYSSDSPWLPRAFVWVEGATTGVIDNRQMHVLASLTPTGRSMAEAISGDGLFAAGMSNVASGNYHAVRWDMRNITSNYISAVQDLGTLGGSESMANGISRDGRVVIGWSGHAGPYGIHAFRWEEGGTRGGVANPQMEDLGTLGGESSEALAVNADGSIVVGRSDDDDTYDDRAFRWTRETGMIKVSDWLAQSGVDIGDVVLKSATGVSDDGGVIVGRMEDPESEGGETAFIARVAVPDPDPDPGHNPGPTPPPGIMNVSEYNRTLYDAGYAGWAGRMVANVPLTGAHHRPMMNYPTQANGVCGWTNGDIAHYDDGRNTGVSLAEAGLCGDLLDGTMRIGLGGGVLHSQQDLMNNGDADLDGQYAIGELNWHPEGVPVLFSATGLYGGWDADIHRGYSNGAAMAYSDGDTDMRSGILRLRADWQNAFSLGSTGFSPYLAYTWGRTTVDAYTETGGPFPSRFDEQVVTTSEIRLGLASSTELTSAITLRGSMELVHATGDASRAKGQVVGLYGFDLGGGTFAETWVRAGADIDLRVTENAVISLSGHAATEGLDAQISGAARFQVLF</sequence>
<feature type="domain" description="Autotransporter" evidence="3">
    <location>
        <begin position="462"/>
        <end position="731"/>
    </location>
</feature>
<feature type="region of interest" description="Disordered" evidence="1">
    <location>
        <begin position="402"/>
        <end position="421"/>
    </location>
</feature>
<evidence type="ECO:0000256" key="2">
    <source>
        <dbReference type="SAM" id="SignalP"/>
    </source>
</evidence>
<evidence type="ECO:0000313" key="5">
    <source>
        <dbReference type="Proteomes" id="UP000477849"/>
    </source>
</evidence>
<dbReference type="PROSITE" id="PS51208">
    <property type="entry name" value="AUTOTRANSPORTER"/>
    <property type="match status" value="1"/>
</dbReference>
<dbReference type="InterPro" id="IPR036709">
    <property type="entry name" value="Autotransporte_beta_dom_sf"/>
</dbReference>
<dbReference type="InterPro" id="IPR005546">
    <property type="entry name" value="Autotransporte_beta"/>
</dbReference>
<dbReference type="SMART" id="SM00869">
    <property type="entry name" value="Autotransporter"/>
    <property type="match status" value="1"/>
</dbReference>
<organism evidence="4 5">
    <name type="scientific">Rhizobium daejeonense</name>
    <dbReference type="NCBI Taxonomy" id="240521"/>
    <lineage>
        <taxon>Bacteria</taxon>
        <taxon>Pseudomonadati</taxon>
        <taxon>Pseudomonadota</taxon>
        <taxon>Alphaproteobacteria</taxon>
        <taxon>Hyphomicrobiales</taxon>
        <taxon>Rhizobiaceae</taxon>
        <taxon>Rhizobium/Agrobacterium group</taxon>
        <taxon>Rhizobium</taxon>
    </lineage>
</organism>
<proteinExistence type="predicted"/>
<evidence type="ECO:0000259" key="3">
    <source>
        <dbReference type="PROSITE" id="PS51208"/>
    </source>
</evidence>
<dbReference type="SUPFAM" id="SSF103515">
    <property type="entry name" value="Autotransporter"/>
    <property type="match status" value="1"/>
</dbReference>
<protein>
    <submittedName>
        <fullName evidence="4">Autotransporter domain-containing protein</fullName>
    </submittedName>
</protein>
<dbReference type="InterPro" id="IPR014262">
    <property type="entry name" value="HAF_rpt"/>
</dbReference>
<dbReference type="Pfam" id="PF03797">
    <property type="entry name" value="Autotransporter"/>
    <property type="match status" value="1"/>
</dbReference>
<reference evidence="4 5" key="1">
    <citation type="submission" date="2020-02" db="EMBL/GenBank/DDBJ databases">
        <title>Genome sequence of the type strain CCBAU10050 of Rhizobium daejeonense.</title>
        <authorList>
            <person name="Gao J."/>
            <person name="Sun J."/>
        </authorList>
    </citation>
    <scope>NUCLEOTIDE SEQUENCE [LARGE SCALE GENOMIC DNA]</scope>
    <source>
        <strain evidence="4 5">CCBAU10050</strain>
    </source>
</reference>
<evidence type="ECO:0000313" key="4">
    <source>
        <dbReference type="EMBL" id="NGO63795.1"/>
    </source>
</evidence>
<evidence type="ECO:0000256" key="1">
    <source>
        <dbReference type="SAM" id="MobiDB-lite"/>
    </source>
</evidence>
<accession>A0A6M1RY30</accession>
<feature type="chain" id="PRO_5026872008" evidence="2">
    <location>
        <begin position="39"/>
        <end position="731"/>
    </location>
</feature>
<comment type="caution">
    <text evidence="4">The sequence shown here is derived from an EMBL/GenBank/DDBJ whole genome shotgun (WGS) entry which is preliminary data.</text>
</comment>
<feature type="compositionally biased region" description="Pro residues" evidence="1">
    <location>
        <begin position="410"/>
        <end position="420"/>
    </location>
</feature>
<feature type="signal peptide" evidence="2">
    <location>
        <begin position="1"/>
        <end position="38"/>
    </location>
</feature>
<name>A0A6M1RY30_9HYPH</name>
<keyword evidence="2" id="KW-0732">Signal</keyword>
<dbReference type="NCBIfam" id="TIGR02913">
    <property type="entry name" value="HAF_rpt"/>
    <property type="match status" value="2"/>
</dbReference>
<keyword evidence="5" id="KW-1185">Reference proteome</keyword>
<dbReference type="Proteomes" id="UP000477849">
    <property type="component" value="Unassembled WGS sequence"/>
</dbReference>
<dbReference type="EMBL" id="JAAKZH010000002">
    <property type="protein sequence ID" value="NGO63795.1"/>
    <property type="molecule type" value="Genomic_DNA"/>
</dbReference>
<dbReference type="Gene3D" id="2.40.128.130">
    <property type="entry name" value="Autotransporter beta-domain"/>
    <property type="match status" value="1"/>
</dbReference>
<dbReference type="RefSeq" id="WP_163903535.1">
    <property type="nucleotide sequence ID" value="NZ_CP048427.1"/>
</dbReference>
<gene>
    <name evidence="4" type="ORF">G6N76_08910</name>
</gene>